<evidence type="ECO:0000313" key="2">
    <source>
        <dbReference type="Proteomes" id="UP000254400"/>
    </source>
</evidence>
<dbReference type="Gene3D" id="1.10.287.900">
    <property type="entry name" value="The crystal structure of the spermine/spermidine acetyltransferase from enterococcus faecali"/>
    <property type="match status" value="1"/>
</dbReference>
<dbReference type="Pfam" id="PF00583">
    <property type="entry name" value="Acetyltransf_1"/>
    <property type="match status" value="1"/>
</dbReference>
<dbReference type="PROSITE" id="PS51186">
    <property type="entry name" value="GNAT"/>
    <property type="match status" value="1"/>
</dbReference>
<sequence length="145" mass="17156">MFSEIRVVTSSNEKEVLSLSIAKDQRQFVESISQCLQEAREDTRFVPVGLYKNAIPVGFAMYGKFEDEVWFDRFLIDERFQGMGLGKYFMEKLISFLENEYPGHHIYLSVYENNIHAIQLYKQFGFTFTGDYYTPKEKIMNKRNQ</sequence>
<dbReference type="Proteomes" id="UP000254400">
    <property type="component" value="Unassembled WGS sequence"/>
</dbReference>
<dbReference type="InterPro" id="IPR000182">
    <property type="entry name" value="GNAT_dom"/>
</dbReference>
<dbReference type="AlphaFoldDB" id="A0A0F6EP19"/>
<dbReference type="Gene3D" id="3.40.630.30">
    <property type="match status" value="1"/>
</dbReference>
<gene>
    <name evidence="1" type="primary">bltD_1</name>
    <name evidence="1" type="ORF">NCTC10343_03684</name>
</gene>
<accession>A0A0F6EP19</accession>
<evidence type="ECO:0000313" key="1">
    <source>
        <dbReference type="EMBL" id="SUA70805.1"/>
    </source>
</evidence>
<keyword evidence="1" id="KW-0808">Transferase</keyword>
<dbReference type="EMBL" id="UGSC01000001">
    <property type="protein sequence ID" value="SUA70805.1"/>
    <property type="molecule type" value="Genomic_DNA"/>
</dbReference>
<dbReference type="InterPro" id="IPR016181">
    <property type="entry name" value="Acyl_CoA_acyltransferase"/>
</dbReference>
<dbReference type="GO" id="GO:0004145">
    <property type="term" value="F:diamine N-acetyltransferase activity"/>
    <property type="evidence" value="ECO:0007669"/>
    <property type="project" value="UniProtKB-EC"/>
</dbReference>
<dbReference type="SUPFAM" id="SSF55729">
    <property type="entry name" value="Acyl-CoA N-acyltransferases (Nat)"/>
    <property type="match status" value="1"/>
</dbReference>
<organism evidence="1 2">
    <name type="scientific">Paenibacillus polymyxa</name>
    <name type="common">Bacillus polymyxa</name>
    <dbReference type="NCBI Taxonomy" id="1406"/>
    <lineage>
        <taxon>Bacteria</taxon>
        <taxon>Bacillati</taxon>
        <taxon>Bacillota</taxon>
        <taxon>Bacilli</taxon>
        <taxon>Bacillales</taxon>
        <taxon>Paenibacillaceae</taxon>
        <taxon>Paenibacillus</taxon>
    </lineage>
</organism>
<dbReference type="RefSeq" id="WP_017428097.1">
    <property type="nucleotide sequence ID" value="NZ_CP009909.1"/>
</dbReference>
<dbReference type="InterPro" id="IPR027455">
    <property type="entry name" value="Sper_AcTfrase_N"/>
</dbReference>
<keyword evidence="1" id="KW-0012">Acyltransferase</keyword>
<reference evidence="1 2" key="1">
    <citation type="submission" date="2018-06" db="EMBL/GenBank/DDBJ databases">
        <authorList>
            <consortium name="Pathogen Informatics"/>
            <person name="Doyle S."/>
        </authorList>
    </citation>
    <scope>NUCLEOTIDE SEQUENCE [LARGE SCALE GENOMIC DNA]</scope>
    <source>
        <strain evidence="1 2">NCTC10343</strain>
    </source>
</reference>
<name>A0A0F6EP19_PAEPO</name>
<dbReference type="EC" id="2.3.1.57" evidence="1"/>
<dbReference type="GeneID" id="93347021"/>
<dbReference type="CDD" id="cd04301">
    <property type="entry name" value="NAT_SF"/>
    <property type="match status" value="1"/>
</dbReference>
<proteinExistence type="predicted"/>
<protein>
    <submittedName>
        <fullName evidence="1">N-acetyltransferase GCN5</fullName>
        <ecNumber evidence="1">2.3.1.57</ecNumber>
    </submittedName>
</protein>